<keyword evidence="4 7" id="KW-0732">Signal</keyword>
<evidence type="ECO:0000313" key="9">
    <source>
        <dbReference type="Proteomes" id="UP000646365"/>
    </source>
</evidence>
<comment type="similarity">
    <text evidence="1">Belongs to the bacterial solute-binding protein ModA family.</text>
</comment>
<dbReference type="CDD" id="cd13536">
    <property type="entry name" value="PBP2_EcModA"/>
    <property type="match status" value="1"/>
</dbReference>
<dbReference type="GO" id="GO:0015689">
    <property type="term" value="P:molybdate ion transport"/>
    <property type="evidence" value="ECO:0007669"/>
    <property type="project" value="InterPro"/>
</dbReference>
<comment type="caution">
    <text evidence="8">The sequence shown here is derived from an EMBL/GenBank/DDBJ whole genome shotgun (WGS) entry which is preliminary data.</text>
</comment>
<keyword evidence="2 6" id="KW-0500">Molybdenum</keyword>
<dbReference type="GO" id="GO:0046872">
    <property type="term" value="F:metal ion binding"/>
    <property type="evidence" value="ECO:0007669"/>
    <property type="project" value="UniProtKB-KW"/>
</dbReference>
<dbReference type="GO" id="GO:0030973">
    <property type="term" value="F:molybdate ion binding"/>
    <property type="evidence" value="ECO:0007669"/>
    <property type="project" value="TreeGrafter"/>
</dbReference>
<dbReference type="PIRSF" id="PIRSF004846">
    <property type="entry name" value="ModA"/>
    <property type="match status" value="1"/>
</dbReference>
<feature type="chain" id="PRO_5035154897" evidence="7">
    <location>
        <begin position="26"/>
        <end position="259"/>
    </location>
</feature>
<reference evidence="8" key="1">
    <citation type="journal article" date="2014" name="Int. J. Syst. Evol. Microbiol.">
        <title>Complete genome sequence of Corynebacterium casei LMG S-19264T (=DSM 44701T), isolated from a smear-ripened cheese.</title>
        <authorList>
            <consortium name="US DOE Joint Genome Institute (JGI-PGF)"/>
            <person name="Walter F."/>
            <person name="Albersmeier A."/>
            <person name="Kalinowski J."/>
            <person name="Ruckert C."/>
        </authorList>
    </citation>
    <scope>NUCLEOTIDE SEQUENCE</scope>
    <source>
        <strain evidence="8">CGMCC 1.15725</strain>
    </source>
</reference>
<evidence type="ECO:0000256" key="5">
    <source>
        <dbReference type="ARBA" id="ARBA00062515"/>
    </source>
</evidence>
<dbReference type="Pfam" id="PF13531">
    <property type="entry name" value="SBP_bac_11"/>
    <property type="match status" value="1"/>
</dbReference>
<feature type="binding site" evidence="6">
    <location>
        <position position="192"/>
    </location>
    <ligand>
        <name>molybdate</name>
        <dbReference type="ChEBI" id="CHEBI:36264"/>
    </ligand>
</feature>
<dbReference type="PANTHER" id="PTHR30632">
    <property type="entry name" value="MOLYBDATE-BINDING PERIPLASMIC PROTEIN"/>
    <property type="match status" value="1"/>
</dbReference>
<evidence type="ECO:0000256" key="7">
    <source>
        <dbReference type="SAM" id="SignalP"/>
    </source>
</evidence>
<evidence type="ECO:0000256" key="6">
    <source>
        <dbReference type="PIRSR" id="PIRSR004846-1"/>
    </source>
</evidence>
<protein>
    <submittedName>
        <fullName evidence="8">Molybdate ABC transporter substrate-binding protein</fullName>
    </submittedName>
</protein>
<dbReference type="GO" id="GO:0030288">
    <property type="term" value="C:outer membrane-bounded periplasmic space"/>
    <property type="evidence" value="ECO:0007669"/>
    <property type="project" value="TreeGrafter"/>
</dbReference>
<accession>A0A8J2YPH9</accession>
<proteinExistence type="inferred from homology"/>
<name>A0A8J2YPH9_9PROT</name>
<organism evidence="8 9">
    <name type="scientific">Aliidongia dinghuensis</name>
    <dbReference type="NCBI Taxonomy" id="1867774"/>
    <lineage>
        <taxon>Bacteria</taxon>
        <taxon>Pseudomonadati</taxon>
        <taxon>Pseudomonadota</taxon>
        <taxon>Alphaproteobacteria</taxon>
        <taxon>Rhodospirillales</taxon>
        <taxon>Dongiaceae</taxon>
        <taxon>Aliidongia</taxon>
    </lineage>
</organism>
<dbReference type="Gene3D" id="3.40.190.10">
    <property type="entry name" value="Periplasmic binding protein-like II"/>
    <property type="match status" value="2"/>
</dbReference>
<reference evidence="8" key="2">
    <citation type="submission" date="2020-09" db="EMBL/GenBank/DDBJ databases">
        <authorList>
            <person name="Sun Q."/>
            <person name="Zhou Y."/>
        </authorList>
    </citation>
    <scope>NUCLEOTIDE SEQUENCE</scope>
    <source>
        <strain evidence="8">CGMCC 1.15725</strain>
    </source>
</reference>
<dbReference type="Proteomes" id="UP000646365">
    <property type="component" value="Unassembled WGS sequence"/>
</dbReference>
<feature type="binding site" evidence="6">
    <location>
        <position position="62"/>
    </location>
    <ligand>
        <name>molybdate</name>
        <dbReference type="ChEBI" id="CHEBI:36264"/>
    </ligand>
</feature>
<gene>
    <name evidence="8" type="primary">modA</name>
    <name evidence="8" type="ORF">GCM10011611_01240</name>
</gene>
<feature type="binding site" evidence="6">
    <location>
        <position position="147"/>
    </location>
    <ligand>
        <name>molybdate</name>
        <dbReference type="ChEBI" id="CHEBI:36264"/>
    </ligand>
</feature>
<keyword evidence="3 6" id="KW-0479">Metal-binding</keyword>
<evidence type="ECO:0000256" key="4">
    <source>
        <dbReference type="ARBA" id="ARBA00022729"/>
    </source>
</evidence>
<dbReference type="GO" id="GO:1901359">
    <property type="term" value="F:tungstate binding"/>
    <property type="evidence" value="ECO:0007669"/>
    <property type="project" value="UniProtKB-ARBA"/>
</dbReference>
<evidence type="ECO:0000256" key="3">
    <source>
        <dbReference type="ARBA" id="ARBA00022723"/>
    </source>
</evidence>
<dbReference type="NCBIfam" id="TIGR01256">
    <property type="entry name" value="modA"/>
    <property type="match status" value="1"/>
</dbReference>
<dbReference type="NCBIfam" id="NF007958">
    <property type="entry name" value="PRK10677.1"/>
    <property type="match status" value="1"/>
</dbReference>
<sequence length="259" mass="27208">MRRPFRFGLLVVALLAAFTARPAAAADLLVFAAASLKNALDDAIADYGKRTGVKIDVSYAASGPLARQIEAGAPADLFISADLQWMDEIAQHDLIRPESRVDLLGNRLVLVAAKDDKRAITIGPDTDLAALIGSGRLAIGDPQSVPAGKYAESALEKLGLWAKVEPKLARAESVRAALALVSRGEAPLGIVYATDAAADPGVRVAAEFPATSYPPVIYPAALVKASHSPQAQPFLEYLEGAAAAPFFTRQGFTRLVPPA</sequence>
<comment type="subunit">
    <text evidence="5">The complex is composed of two ATP-binding proteins (ModC), two transmembrane proteins (ModB) and a solute-binding protein (ModA).</text>
</comment>
<feature type="binding site" evidence="6">
    <location>
        <position position="174"/>
    </location>
    <ligand>
        <name>molybdate</name>
        <dbReference type="ChEBI" id="CHEBI:36264"/>
    </ligand>
</feature>
<feature type="signal peptide" evidence="7">
    <location>
        <begin position="1"/>
        <end position="25"/>
    </location>
</feature>
<feature type="binding site" evidence="6">
    <location>
        <position position="35"/>
    </location>
    <ligand>
        <name>molybdate</name>
        <dbReference type="ChEBI" id="CHEBI:36264"/>
    </ligand>
</feature>
<dbReference type="InterPro" id="IPR050682">
    <property type="entry name" value="ModA/WtpA"/>
</dbReference>
<dbReference type="AlphaFoldDB" id="A0A8J2YPH9"/>
<evidence type="ECO:0000256" key="1">
    <source>
        <dbReference type="ARBA" id="ARBA00009175"/>
    </source>
</evidence>
<dbReference type="RefSeq" id="WP_189041359.1">
    <property type="nucleotide sequence ID" value="NZ_BMJQ01000001.1"/>
</dbReference>
<dbReference type="SUPFAM" id="SSF53850">
    <property type="entry name" value="Periplasmic binding protein-like II"/>
    <property type="match status" value="1"/>
</dbReference>
<keyword evidence="9" id="KW-1185">Reference proteome</keyword>
<dbReference type="EMBL" id="BMJQ01000001">
    <property type="protein sequence ID" value="GGE99414.1"/>
    <property type="molecule type" value="Genomic_DNA"/>
</dbReference>
<dbReference type="InterPro" id="IPR005950">
    <property type="entry name" value="ModA"/>
</dbReference>
<dbReference type="PANTHER" id="PTHR30632:SF17">
    <property type="entry name" value="MOLYBDATE-BINDING PROTEIN MODA"/>
    <property type="match status" value="1"/>
</dbReference>
<evidence type="ECO:0000256" key="2">
    <source>
        <dbReference type="ARBA" id="ARBA00022505"/>
    </source>
</evidence>
<dbReference type="FunFam" id="3.40.190.10:FF:000035">
    <property type="entry name" value="Molybdate ABC transporter substrate-binding protein"/>
    <property type="match status" value="1"/>
</dbReference>
<evidence type="ECO:0000313" key="8">
    <source>
        <dbReference type="EMBL" id="GGE99414.1"/>
    </source>
</evidence>